<keyword evidence="10" id="KW-0297">G-protein coupled receptor</keyword>
<keyword evidence="12" id="KW-1015">Disulfide bond</keyword>
<dbReference type="FunFam" id="2.10.25.10:FF:000038">
    <property type="entry name" value="Fibrillin 2"/>
    <property type="match status" value="1"/>
</dbReference>
<dbReference type="GeneID" id="108241274"/>
<dbReference type="CDD" id="cd00054">
    <property type="entry name" value="EGF_CA"/>
    <property type="match status" value="2"/>
</dbReference>
<dbReference type="Pfam" id="PF01825">
    <property type="entry name" value="GPS"/>
    <property type="match status" value="1"/>
</dbReference>
<dbReference type="AlphaFoldDB" id="A0A3Q3AQA9"/>
<feature type="domain" description="EGF-like" evidence="19">
    <location>
        <begin position="138"/>
        <end position="175"/>
    </location>
</feature>
<feature type="domain" description="EGF-like" evidence="19">
    <location>
        <begin position="38"/>
        <end position="74"/>
    </location>
</feature>
<name>A0A3Q3AQA9_KRYMA</name>
<dbReference type="Gene3D" id="2.10.25.10">
    <property type="entry name" value="Laminin"/>
    <property type="match status" value="3"/>
</dbReference>
<dbReference type="Pfam" id="PF00002">
    <property type="entry name" value="7tm_2"/>
    <property type="match status" value="1"/>
</dbReference>
<dbReference type="SUPFAM" id="SSF57196">
    <property type="entry name" value="EGF/Laminin"/>
    <property type="match status" value="3"/>
</dbReference>
<keyword evidence="14" id="KW-0325">Glycoprotein</keyword>
<evidence type="ECO:0000256" key="1">
    <source>
        <dbReference type="ARBA" id="ARBA00004613"/>
    </source>
</evidence>
<dbReference type="InterPro" id="IPR001881">
    <property type="entry name" value="EGF-like_Ca-bd_dom"/>
</dbReference>
<feature type="transmembrane region" description="Helical" evidence="17">
    <location>
        <begin position="528"/>
        <end position="548"/>
    </location>
</feature>
<dbReference type="InterPro" id="IPR000742">
    <property type="entry name" value="EGF"/>
</dbReference>
<evidence type="ECO:0000256" key="15">
    <source>
        <dbReference type="ARBA" id="ARBA00023224"/>
    </source>
</evidence>
<dbReference type="GO" id="GO:0005576">
    <property type="term" value="C:extracellular region"/>
    <property type="evidence" value="ECO:0007669"/>
    <property type="project" value="UniProtKB-SubCell"/>
</dbReference>
<dbReference type="PRINTS" id="PR00249">
    <property type="entry name" value="GPCRSECRETIN"/>
</dbReference>
<comment type="subcellular location">
    <subcellularLocation>
        <location evidence="2">Cell membrane</location>
        <topology evidence="2">Multi-pass membrane protein</topology>
    </subcellularLocation>
    <subcellularLocation>
        <location evidence="1">Secreted</location>
    </subcellularLocation>
</comment>
<dbReference type="InterPro" id="IPR001740">
    <property type="entry name" value="GPCR_2_EMR1-like_rcpt"/>
</dbReference>
<reference evidence="22" key="1">
    <citation type="submission" date="2025-08" db="UniProtKB">
        <authorList>
            <consortium name="Ensembl"/>
        </authorList>
    </citation>
    <scope>IDENTIFICATION</scope>
</reference>
<dbReference type="Proteomes" id="UP000264800">
    <property type="component" value="Unplaced"/>
</dbReference>
<evidence type="ECO:0000313" key="22">
    <source>
        <dbReference type="Ensembl" id="ENSKMAP00000018540.1"/>
    </source>
</evidence>
<evidence type="ECO:0000313" key="23">
    <source>
        <dbReference type="Proteomes" id="UP000264800"/>
    </source>
</evidence>
<dbReference type="KEGG" id="kmr:108241274"/>
<feature type="transmembrane region" description="Helical" evidence="17">
    <location>
        <begin position="708"/>
        <end position="730"/>
    </location>
</feature>
<dbReference type="GO" id="GO:0004930">
    <property type="term" value="F:G protein-coupled receptor activity"/>
    <property type="evidence" value="ECO:0007669"/>
    <property type="project" value="UniProtKB-KW"/>
</dbReference>
<evidence type="ECO:0000259" key="20">
    <source>
        <dbReference type="PROSITE" id="PS50221"/>
    </source>
</evidence>
<dbReference type="InterPro" id="IPR057244">
    <property type="entry name" value="GAIN_B"/>
</dbReference>
<dbReference type="FunFam" id="1.20.1070.10:FF:000136">
    <property type="entry name" value="Adhesion G protein-coupled receptor E5"/>
    <property type="match status" value="1"/>
</dbReference>
<dbReference type="SMART" id="SM00303">
    <property type="entry name" value="GPS"/>
    <property type="match status" value="1"/>
</dbReference>
<evidence type="ECO:0000256" key="8">
    <source>
        <dbReference type="ARBA" id="ARBA00022737"/>
    </source>
</evidence>
<dbReference type="GeneTree" id="ENSGT00940000160578"/>
<evidence type="ECO:0000256" key="3">
    <source>
        <dbReference type="ARBA" id="ARBA00022475"/>
    </source>
</evidence>
<keyword evidence="9 17" id="KW-1133">Transmembrane helix</keyword>
<dbReference type="InterPro" id="IPR018097">
    <property type="entry name" value="EGF_Ca-bd_CS"/>
</dbReference>
<evidence type="ECO:0000259" key="19">
    <source>
        <dbReference type="PROSITE" id="PS50026"/>
    </source>
</evidence>
<evidence type="ECO:0000256" key="13">
    <source>
        <dbReference type="ARBA" id="ARBA00023170"/>
    </source>
</evidence>
<keyword evidence="6 17" id="KW-0812">Transmembrane</keyword>
<feature type="chain" id="PRO_5018755751" evidence="18">
    <location>
        <begin position="25"/>
        <end position="778"/>
    </location>
</feature>
<dbReference type="Pfam" id="PF07645">
    <property type="entry name" value="EGF_CA"/>
    <property type="match status" value="3"/>
</dbReference>
<feature type="transmembrane region" description="Helical" evidence="17">
    <location>
        <begin position="495"/>
        <end position="516"/>
    </location>
</feature>
<dbReference type="PROSITE" id="PS50221">
    <property type="entry name" value="GAIN_B"/>
    <property type="match status" value="1"/>
</dbReference>
<dbReference type="PROSITE" id="PS01187">
    <property type="entry name" value="EGF_CA"/>
    <property type="match status" value="1"/>
</dbReference>
<dbReference type="Gene3D" id="1.20.1070.10">
    <property type="entry name" value="Rhodopsin 7-helix transmembrane proteins"/>
    <property type="match status" value="1"/>
</dbReference>
<evidence type="ECO:0000256" key="17">
    <source>
        <dbReference type="SAM" id="Phobius"/>
    </source>
</evidence>
<evidence type="ECO:0000256" key="6">
    <source>
        <dbReference type="ARBA" id="ARBA00022692"/>
    </source>
</evidence>
<dbReference type="GO" id="GO:0005886">
    <property type="term" value="C:plasma membrane"/>
    <property type="evidence" value="ECO:0007669"/>
    <property type="project" value="UniProtKB-SubCell"/>
</dbReference>
<feature type="transmembrane region" description="Helical" evidence="17">
    <location>
        <begin position="637"/>
        <end position="657"/>
    </location>
</feature>
<feature type="domain" description="GAIN-B" evidence="20">
    <location>
        <begin position="319"/>
        <end position="488"/>
    </location>
</feature>
<dbReference type="FunFam" id="2.10.25.10:FF:000014">
    <property type="entry name" value="Latent-transforming growth factor beta-binding protein 3"/>
    <property type="match status" value="1"/>
</dbReference>
<keyword evidence="4" id="KW-0964">Secreted</keyword>
<reference evidence="22" key="2">
    <citation type="submission" date="2025-09" db="UniProtKB">
        <authorList>
            <consortium name="Ensembl"/>
        </authorList>
    </citation>
    <scope>IDENTIFICATION</scope>
</reference>
<evidence type="ECO:0000256" key="4">
    <source>
        <dbReference type="ARBA" id="ARBA00022525"/>
    </source>
</evidence>
<evidence type="ECO:0000256" key="10">
    <source>
        <dbReference type="ARBA" id="ARBA00023040"/>
    </source>
</evidence>
<feature type="transmembrane region" description="Helical" evidence="17">
    <location>
        <begin position="678"/>
        <end position="696"/>
    </location>
</feature>
<dbReference type="GO" id="GO:0007166">
    <property type="term" value="P:cell surface receptor signaling pathway"/>
    <property type="evidence" value="ECO:0007669"/>
    <property type="project" value="InterPro"/>
</dbReference>
<dbReference type="GO" id="GO:0005509">
    <property type="term" value="F:calcium ion binding"/>
    <property type="evidence" value="ECO:0007669"/>
    <property type="project" value="InterPro"/>
</dbReference>
<dbReference type="OMA" id="DKKICRD"/>
<evidence type="ECO:0000256" key="18">
    <source>
        <dbReference type="SAM" id="SignalP"/>
    </source>
</evidence>
<keyword evidence="13" id="KW-0675">Receptor</keyword>
<evidence type="ECO:0000256" key="11">
    <source>
        <dbReference type="ARBA" id="ARBA00023136"/>
    </source>
</evidence>
<keyword evidence="3" id="KW-1003">Cell membrane</keyword>
<dbReference type="PROSITE" id="PS50026">
    <property type="entry name" value="EGF_3"/>
    <property type="match status" value="3"/>
</dbReference>
<evidence type="ECO:0000259" key="21">
    <source>
        <dbReference type="PROSITE" id="PS50261"/>
    </source>
</evidence>
<dbReference type="PRINTS" id="PR01128">
    <property type="entry name" value="EMR1HORMONER"/>
</dbReference>
<feature type="signal peptide" evidence="18">
    <location>
        <begin position="1"/>
        <end position="24"/>
    </location>
</feature>
<dbReference type="GO" id="GO:0007189">
    <property type="term" value="P:adenylate cyclase-activating G protein-coupled receptor signaling pathway"/>
    <property type="evidence" value="ECO:0007669"/>
    <property type="project" value="TreeGrafter"/>
</dbReference>
<feature type="domain" description="G-protein coupled receptors family 2 profile 2" evidence="21">
    <location>
        <begin position="493"/>
        <end position="731"/>
    </location>
</feature>
<dbReference type="InterPro" id="IPR049883">
    <property type="entry name" value="NOTCH1_EGF-like"/>
</dbReference>
<organism evidence="22 23">
    <name type="scientific">Kryptolebias marmoratus</name>
    <name type="common">Mangrove killifish</name>
    <name type="synonym">Rivulus marmoratus</name>
    <dbReference type="NCBI Taxonomy" id="37003"/>
    <lineage>
        <taxon>Eukaryota</taxon>
        <taxon>Metazoa</taxon>
        <taxon>Chordata</taxon>
        <taxon>Craniata</taxon>
        <taxon>Vertebrata</taxon>
        <taxon>Euteleostomi</taxon>
        <taxon>Actinopterygii</taxon>
        <taxon>Neopterygii</taxon>
        <taxon>Teleostei</taxon>
        <taxon>Neoteleostei</taxon>
        <taxon>Acanthomorphata</taxon>
        <taxon>Ovalentaria</taxon>
        <taxon>Atherinomorphae</taxon>
        <taxon>Cyprinodontiformes</taxon>
        <taxon>Rivulidae</taxon>
        <taxon>Kryptolebias</taxon>
    </lineage>
</organism>
<keyword evidence="7 18" id="KW-0732">Signal</keyword>
<dbReference type="SMART" id="SM00181">
    <property type="entry name" value="EGF"/>
    <property type="match status" value="4"/>
</dbReference>
<dbReference type="GO" id="GO:0030855">
    <property type="term" value="P:epithelial cell differentiation"/>
    <property type="evidence" value="ECO:0007669"/>
    <property type="project" value="UniProtKB-ARBA"/>
</dbReference>
<dbReference type="Gene3D" id="2.60.220.50">
    <property type="match status" value="1"/>
</dbReference>
<evidence type="ECO:0000256" key="12">
    <source>
        <dbReference type="ARBA" id="ARBA00023157"/>
    </source>
</evidence>
<keyword evidence="8" id="KW-0677">Repeat</keyword>
<dbReference type="SMART" id="SM00179">
    <property type="entry name" value="EGF_CA"/>
    <property type="match status" value="4"/>
</dbReference>
<accession>A0A3Q3AQA9</accession>
<dbReference type="InterPro" id="IPR046338">
    <property type="entry name" value="GAIN_dom_sf"/>
</dbReference>
<feature type="transmembrane region" description="Helical" evidence="17">
    <location>
        <begin position="596"/>
        <end position="617"/>
    </location>
</feature>
<dbReference type="OrthoDB" id="1100386at2759"/>
<dbReference type="RefSeq" id="XP_017280792.1">
    <property type="nucleotide sequence ID" value="XM_017425303.3"/>
</dbReference>
<evidence type="ECO:0000256" key="2">
    <source>
        <dbReference type="ARBA" id="ARBA00004651"/>
    </source>
</evidence>
<keyword evidence="5 16" id="KW-0245">EGF-like domain</keyword>
<dbReference type="SUPFAM" id="SSF81321">
    <property type="entry name" value="Family A G protein-coupled receptor-like"/>
    <property type="match status" value="1"/>
</dbReference>
<dbReference type="PANTHER" id="PTHR12011">
    <property type="entry name" value="ADHESION G-PROTEIN COUPLED RECEPTOR"/>
    <property type="match status" value="1"/>
</dbReference>
<keyword evidence="11 17" id="KW-0472">Membrane</keyword>
<evidence type="ECO:0000256" key="5">
    <source>
        <dbReference type="ARBA" id="ARBA00022536"/>
    </source>
</evidence>
<evidence type="ECO:0000256" key="16">
    <source>
        <dbReference type="PROSITE-ProRule" id="PRU00076"/>
    </source>
</evidence>
<dbReference type="InterPro" id="IPR000152">
    <property type="entry name" value="EGF-type_Asp/Asn_hydroxyl_site"/>
</dbReference>
<protein>
    <submittedName>
        <fullName evidence="22">Adhesion G protein-coupled receptor E1-like</fullName>
    </submittedName>
</protein>
<keyword evidence="23" id="KW-1185">Reference proteome</keyword>
<evidence type="ECO:0000256" key="7">
    <source>
        <dbReference type="ARBA" id="ARBA00022729"/>
    </source>
</evidence>
<dbReference type="InterPro" id="IPR017981">
    <property type="entry name" value="GPCR_2-like_7TM"/>
</dbReference>
<dbReference type="PROSITE" id="PS00010">
    <property type="entry name" value="ASX_HYDROXYL"/>
    <property type="match status" value="3"/>
</dbReference>
<dbReference type="PANTHER" id="PTHR12011:SF433">
    <property type="entry name" value="ADHESION G PROTEIN-COUPLED RECEPTOR E1-LIKE-RELATED"/>
    <property type="match status" value="1"/>
</dbReference>
<evidence type="ECO:0000256" key="9">
    <source>
        <dbReference type="ARBA" id="ARBA00022989"/>
    </source>
</evidence>
<dbReference type="InterPro" id="IPR000203">
    <property type="entry name" value="GPS"/>
</dbReference>
<dbReference type="Ensembl" id="ENSKMAT00000018798.1">
    <property type="protein sequence ID" value="ENSKMAP00000018540.1"/>
    <property type="gene ID" value="ENSKMAG00000013785.1"/>
</dbReference>
<sequence>MVGKWTLLMLVWLLPIFMAQNIRSCPLGFSSQPSGCVDVNECDPTPCGNNSQCFNTNASYYCQCKKGFESSTKMENFTIMSIATCIDINECLKIEDICGAHAFCNNTISSYNCSCKKGFISSTGVKTFHGDDGVTCRDIDECKEEKVCGLNSLCINTQGSYNCVCKTGFELKSGKSSYTGEVEQCEDMCKLDKTYCGHGTCHSGPSGHYCACHEGFTNYGNKKSRCIALDCGVFKNVKNLTKTSHIVEDHVKQLSKSCLEITEVEDPKKLDGEGLLKTLQLIIDNLLSSKALNDNRKVSTFLDLVEGALGLIGPFVTTRRTKSSSPHTELELLVHNGSVKPQETKTLSSKHAQLDIKMEVAAGNLSQYPGFTVVSLLSYSNLEESAGGFFSGMKQEENQIFGINSKVVTVTVSNTDTNHLKETVNITLYHLDQSNETSHTCVFWDSSTDGGTWSPRGCSVVESNPKYTVCSCNHLSSFAVLMALYEIEDHFELQLITWVGLSLSLICLFFCILTFSTIRSIQSPRTTIHLHLCISLFIAIIIFLAGITQTENKVGCAVVAGMLHFFYLAAFCWMCLEGIQLFRMVVLVFNTSFNTIYMMAGGYGVPAVIVAVSALVNAKGYGTKRYCWLNLDSIWSFFGPACVIIIVNIFFFLITAWKLAQKFSSLNPDMDSLQKIKAFIITAVAQLCILGTMWIFGCFQFEKGTIVMSYLFTIFGSFQGVMLFVMHCLFSKQVREEYANILTHFCAPRKRKYSEFSYSHSSKAQGSKSTQDTGESHI</sequence>
<evidence type="ECO:0000256" key="14">
    <source>
        <dbReference type="ARBA" id="ARBA00023180"/>
    </source>
</evidence>
<dbReference type="PROSITE" id="PS50261">
    <property type="entry name" value="G_PROTEIN_RECEP_F2_4"/>
    <property type="match status" value="1"/>
</dbReference>
<feature type="domain" description="EGF-like" evidence="19">
    <location>
        <begin position="87"/>
        <end position="125"/>
    </location>
</feature>
<dbReference type="InterPro" id="IPR000832">
    <property type="entry name" value="GPCR_2_secretin-like"/>
</dbReference>
<keyword evidence="15" id="KW-0807">Transducer</keyword>
<comment type="caution">
    <text evidence="16">Lacks conserved residue(s) required for the propagation of feature annotation.</text>
</comment>
<proteinExistence type="predicted"/>
<feature type="transmembrane region" description="Helical" evidence="17">
    <location>
        <begin position="554"/>
        <end position="576"/>
    </location>
</feature>